<evidence type="ECO:0000313" key="1">
    <source>
        <dbReference type="EMBL" id="CDN30920.1"/>
    </source>
</evidence>
<protein>
    <submittedName>
        <fullName evidence="1">Lysophospholipase</fullName>
        <ecNumber evidence="1">3.1.1.5</ecNumber>
    </submittedName>
</protein>
<evidence type="ECO:0000313" key="2">
    <source>
        <dbReference type="Proteomes" id="UP000027616"/>
    </source>
</evidence>
<dbReference type="AlphaFoldDB" id="A0A060R717"/>
<dbReference type="Gene3D" id="1.10.260.160">
    <property type="match status" value="1"/>
</dbReference>
<dbReference type="PROSITE" id="PS51257">
    <property type="entry name" value="PROKAR_LIPOPROTEIN"/>
    <property type="match status" value="1"/>
</dbReference>
<dbReference type="EC" id="3.1.1.5" evidence="1"/>
<accession>A0A060R717</accession>
<dbReference type="EMBL" id="HG934468">
    <property type="protein sequence ID" value="CDN30920.1"/>
    <property type="molecule type" value="Genomic_DNA"/>
</dbReference>
<dbReference type="InterPro" id="IPR005152">
    <property type="entry name" value="Lipase_secreted"/>
</dbReference>
<dbReference type="Gene3D" id="3.40.50.1820">
    <property type="entry name" value="alpha/beta hydrolase"/>
    <property type="match status" value="1"/>
</dbReference>
<gene>
    <name evidence="1" type="ORF">BN938_0819</name>
</gene>
<reference evidence="1 2" key="1">
    <citation type="journal article" date="2015" name="Genome Announc.">
        <title>Complete Genome Sequence of the Novel Leech Symbiont Mucinivorans hirudinis M3T.</title>
        <authorList>
            <person name="Nelson M.C."/>
            <person name="Bomar L."/>
            <person name="Graf J."/>
        </authorList>
    </citation>
    <scope>NUCLEOTIDE SEQUENCE [LARGE SCALE GENOMIC DNA]</scope>
    <source>
        <strain evidence="2">M3</strain>
    </source>
</reference>
<keyword evidence="2" id="KW-1185">Reference proteome</keyword>
<sequence length="427" mass="47975">MIKKNVLFILAVAAAFVSCRKEPLEHFNYLVEVVEERTIGKTELFTLMGMPSKSPLVRLMPDKKLRVASLKYRTKDPFGNNITASGTITFPTTINNFQSMGTILALHFTLAADKEVPSQALACKEALLALFGYVIAAPDYIGYGSTRDKVHPYHHQKNTGQVSVDLLFAAQEYMASKNNRMSRDVTIVGYSEGGYASMATLKFIQENCPGYVRVREVYSGAGAHDLYGTYQEMVASDYSSQPSTLPLMVLGLNYGDNLNLDLSKLFRASLYDNYREWFLSKNYTTKEITQKMGSTVISDFFTDDLMNEESPYVKPFINSMKKNSLVSMENGVLSANWKPFVRVYFVHGDKDTIVPFSNSKKAYEYFKSVGCDVRLQVIAGKDHIPAGTDFYLFCLVNLKLRTKTVDADGTDYTQLVDYLNNSGEYNL</sequence>
<dbReference type="GO" id="GO:0004806">
    <property type="term" value="F:triacylglycerol lipase activity"/>
    <property type="evidence" value="ECO:0007669"/>
    <property type="project" value="InterPro"/>
</dbReference>
<dbReference type="OrthoDB" id="9798122at2"/>
<proteinExistence type="predicted"/>
<dbReference type="GO" id="GO:0016042">
    <property type="term" value="P:lipid catabolic process"/>
    <property type="evidence" value="ECO:0007669"/>
    <property type="project" value="InterPro"/>
</dbReference>
<name>A0A060R717_9BACT</name>
<dbReference type="InterPro" id="IPR029058">
    <property type="entry name" value="AB_hydrolase_fold"/>
</dbReference>
<dbReference type="KEGG" id="rbc:BN938_0819"/>
<keyword evidence="1" id="KW-0378">Hydrolase</keyword>
<dbReference type="Pfam" id="PF03583">
    <property type="entry name" value="LIP"/>
    <property type="match status" value="1"/>
</dbReference>
<dbReference type="STRING" id="1433126.BN938_0819"/>
<dbReference type="SUPFAM" id="SSF53474">
    <property type="entry name" value="alpha/beta-Hydrolases"/>
    <property type="match status" value="1"/>
</dbReference>
<dbReference type="Proteomes" id="UP000027616">
    <property type="component" value="Chromosome I"/>
</dbReference>
<organism evidence="1 2">
    <name type="scientific">Mucinivorans hirudinis</name>
    <dbReference type="NCBI Taxonomy" id="1433126"/>
    <lineage>
        <taxon>Bacteria</taxon>
        <taxon>Pseudomonadati</taxon>
        <taxon>Bacteroidota</taxon>
        <taxon>Bacteroidia</taxon>
        <taxon>Bacteroidales</taxon>
        <taxon>Rikenellaceae</taxon>
        <taxon>Mucinivorans</taxon>
    </lineage>
</organism>
<dbReference type="HOGENOM" id="CLU_039051_1_0_10"/>
<dbReference type="PANTHER" id="PTHR34853:SF1">
    <property type="entry name" value="LIPASE 5"/>
    <property type="match status" value="1"/>
</dbReference>
<dbReference type="eggNOG" id="COG1506">
    <property type="taxonomic scope" value="Bacteria"/>
</dbReference>
<dbReference type="PANTHER" id="PTHR34853">
    <property type="match status" value="1"/>
</dbReference>
<dbReference type="GO" id="GO:0004622">
    <property type="term" value="F:phosphatidylcholine lysophospholipase activity"/>
    <property type="evidence" value="ECO:0007669"/>
    <property type="project" value="UniProtKB-EC"/>
</dbReference>